<evidence type="ECO:0000256" key="6">
    <source>
        <dbReference type="PIRSR" id="PIRSR634603-3"/>
    </source>
</evidence>
<evidence type="ECO:0000256" key="3">
    <source>
        <dbReference type="ARBA" id="ARBA00022842"/>
    </source>
</evidence>
<feature type="active site" description="Proton acceptor; specific for (R)-substrate epimerization" evidence="5">
    <location>
        <position position="155"/>
    </location>
</feature>
<feature type="binding site" evidence="6">
    <location>
        <position position="205"/>
    </location>
    <ligand>
        <name>Mg(2+)</name>
        <dbReference type="ChEBI" id="CHEBI:18420"/>
    </ligand>
</feature>
<name>A0A518AP66_9BACT</name>
<evidence type="ECO:0000256" key="5">
    <source>
        <dbReference type="PIRSR" id="PIRSR634603-1"/>
    </source>
</evidence>
<evidence type="ECO:0000259" key="8">
    <source>
        <dbReference type="SMART" id="SM00922"/>
    </source>
</evidence>
<evidence type="ECO:0000313" key="9">
    <source>
        <dbReference type="EMBL" id="QDU56515.1"/>
    </source>
</evidence>
<proteinExistence type="inferred from homology"/>
<dbReference type="RefSeq" id="WP_145247254.1">
    <property type="nucleotide sequence ID" value="NZ_CP036278.1"/>
</dbReference>
<dbReference type="CDD" id="cd03319">
    <property type="entry name" value="L-Ala-DL-Glu_epimerase"/>
    <property type="match status" value="1"/>
</dbReference>
<feature type="binding site" evidence="6">
    <location>
        <position position="179"/>
    </location>
    <ligand>
        <name>Mg(2+)</name>
        <dbReference type="ChEBI" id="CHEBI:18420"/>
    </ligand>
</feature>
<dbReference type="KEGG" id="amuc:Pan181_27250"/>
<organism evidence="9 10">
    <name type="scientific">Aeoliella mucimassa</name>
    <dbReference type="NCBI Taxonomy" id="2527972"/>
    <lineage>
        <taxon>Bacteria</taxon>
        <taxon>Pseudomonadati</taxon>
        <taxon>Planctomycetota</taxon>
        <taxon>Planctomycetia</taxon>
        <taxon>Pirellulales</taxon>
        <taxon>Lacipirellulaceae</taxon>
        <taxon>Aeoliella</taxon>
    </lineage>
</organism>
<dbReference type="SUPFAM" id="SSF54826">
    <property type="entry name" value="Enolase N-terminal domain-like"/>
    <property type="match status" value="1"/>
</dbReference>
<dbReference type="PANTHER" id="PTHR48080">
    <property type="entry name" value="D-GALACTONATE DEHYDRATASE-RELATED"/>
    <property type="match status" value="1"/>
</dbReference>
<dbReference type="AlphaFoldDB" id="A0A518AP66"/>
<protein>
    <recommendedName>
        <fullName evidence="7">Dipeptide epimerase</fullName>
        <ecNumber evidence="7">5.1.1.-</ecNumber>
    </recommendedName>
</protein>
<dbReference type="GO" id="GO:0046872">
    <property type="term" value="F:metal ion binding"/>
    <property type="evidence" value="ECO:0007669"/>
    <property type="project" value="UniProtKB-KW"/>
</dbReference>
<dbReference type="InterPro" id="IPR013341">
    <property type="entry name" value="Mandelate_racemase_N_dom"/>
</dbReference>
<dbReference type="SFLD" id="SFLDS00001">
    <property type="entry name" value="Enolase"/>
    <property type="match status" value="1"/>
</dbReference>
<evidence type="ECO:0000313" key="10">
    <source>
        <dbReference type="Proteomes" id="UP000315750"/>
    </source>
</evidence>
<dbReference type="SFLD" id="SFLDG00180">
    <property type="entry name" value="muconate_cycloisomerase"/>
    <property type="match status" value="1"/>
</dbReference>
<feature type="active site" description="Proton acceptor; specific for (S)-substrate epimerization" evidence="5">
    <location>
        <position position="253"/>
    </location>
</feature>
<reference evidence="9 10" key="1">
    <citation type="submission" date="2019-02" db="EMBL/GenBank/DDBJ databases">
        <title>Deep-cultivation of Planctomycetes and their phenomic and genomic characterization uncovers novel biology.</title>
        <authorList>
            <person name="Wiegand S."/>
            <person name="Jogler M."/>
            <person name="Boedeker C."/>
            <person name="Pinto D."/>
            <person name="Vollmers J."/>
            <person name="Rivas-Marin E."/>
            <person name="Kohn T."/>
            <person name="Peeters S.H."/>
            <person name="Heuer A."/>
            <person name="Rast P."/>
            <person name="Oberbeckmann S."/>
            <person name="Bunk B."/>
            <person name="Jeske O."/>
            <person name="Meyerdierks A."/>
            <person name="Storesund J.E."/>
            <person name="Kallscheuer N."/>
            <person name="Luecker S."/>
            <person name="Lage O.M."/>
            <person name="Pohl T."/>
            <person name="Merkel B.J."/>
            <person name="Hornburger P."/>
            <person name="Mueller R.-W."/>
            <person name="Bruemmer F."/>
            <person name="Labrenz M."/>
            <person name="Spormann A.M."/>
            <person name="Op den Camp H."/>
            <person name="Overmann J."/>
            <person name="Amann R."/>
            <person name="Jetten M.S.M."/>
            <person name="Mascher T."/>
            <person name="Medema M.H."/>
            <person name="Devos D.P."/>
            <person name="Kaster A.-K."/>
            <person name="Ovreas L."/>
            <person name="Rohde M."/>
            <person name="Galperin M.Y."/>
            <person name="Jogler C."/>
        </authorList>
    </citation>
    <scope>NUCLEOTIDE SEQUENCE [LARGE SCALE GENOMIC DNA]</scope>
    <source>
        <strain evidence="9 10">Pan181</strain>
    </source>
</reference>
<keyword evidence="3 6" id="KW-0460">Magnesium</keyword>
<feature type="binding site" evidence="6">
    <location>
        <position position="231"/>
    </location>
    <ligand>
        <name>Mg(2+)</name>
        <dbReference type="ChEBI" id="CHEBI:18420"/>
    </ligand>
</feature>
<keyword evidence="10" id="KW-1185">Reference proteome</keyword>
<evidence type="ECO:0000256" key="4">
    <source>
        <dbReference type="ARBA" id="ARBA00023235"/>
    </source>
</evidence>
<sequence length="339" mass="37143">MKLNVHRWNLPLKAPFRIAHSVTTHQATLVIELEHEGVRGLGEVGASTYYGHTIESLQQSVESVRSLVEAIEPTSGDDLWNALHSALAHDVFALSALDMACHDLVAKRAEQPWYAMQGLEWNNTVQSSWTIGIDTPEAMLENLQSHPGWSCYKVKLGSPHDMEVMALLRANTDELLRVDANAAWTVDDTLRYAEQLATLGVEFIEQPLPPTATREEHLQVFRNACLPIIADESCCTEEHVEPCLETFHGINVKLCKCGGLTPALRMLRQARRAEATTMVGCMLETSIGISAAAQLLPLLDCADLDGALLLGRDPADGVSIDCGRVTLSPHHGCGADWQP</sequence>
<dbReference type="InterPro" id="IPR029017">
    <property type="entry name" value="Enolase-like_N"/>
</dbReference>
<dbReference type="EC" id="5.1.1.-" evidence="7"/>
<dbReference type="InterPro" id="IPR034593">
    <property type="entry name" value="DgoD-like"/>
</dbReference>
<dbReference type="InterPro" id="IPR036849">
    <property type="entry name" value="Enolase-like_C_sf"/>
</dbReference>
<dbReference type="SMART" id="SM00922">
    <property type="entry name" value="MR_MLE"/>
    <property type="match status" value="1"/>
</dbReference>
<gene>
    <name evidence="9" type="primary">ycjG_1</name>
    <name evidence="9" type="ORF">Pan181_27250</name>
</gene>
<dbReference type="Proteomes" id="UP000315750">
    <property type="component" value="Chromosome"/>
</dbReference>
<dbReference type="PANTHER" id="PTHR48080:SF3">
    <property type="entry name" value="ENOLASE SUPERFAMILY MEMBER DDB_G0284701"/>
    <property type="match status" value="1"/>
</dbReference>
<evidence type="ECO:0000256" key="2">
    <source>
        <dbReference type="ARBA" id="ARBA00022723"/>
    </source>
</evidence>
<dbReference type="InterPro" id="IPR029065">
    <property type="entry name" value="Enolase_C-like"/>
</dbReference>
<accession>A0A518AP66</accession>
<evidence type="ECO:0000256" key="1">
    <source>
        <dbReference type="ARBA" id="ARBA00008031"/>
    </source>
</evidence>
<evidence type="ECO:0000256" key="7">
    <source>
        <dbReference type="RuleBase" id="RU366006"/>
    </source>
</evidence>
<keyword evidence="4 7" id="KW-0413">Isomerase</keyword>
<dbReference type="OrthoDB" id="9775391at2"/>
<dbReference type="Gene3D" id="3.20.20.120">
    <property type="entry name" value="Enolase-like C-terminal domain"/>
    <property type="match status" value="1"/>
</dbReference>
<dbReference type="Pfam" id="PF13378">
    <property type="entry name" value="MR_MLE_C"/>
    <property type="match status" value="1"/>
</dbReference>
<comment type="similarity">
    <text evidence="1 7">Belongs to the mandelate racemase/muconate lactonizing enzyme family.</text>
</comment>
<dbReference type="Gene3D" id="3.30.390.10">
    <property type="entry name" value="Enolase-like, N-terminal domain"/>
    <property type="match status" value="1"/>
</dbReference>
<dbReference type="InterPro" id="IPR013342">
    <property type="entry name" value="Mandelate_racemase_C"/>
</dbReference>
<dbReference type="EMBL" id="CP036278">
    <property type="protein sequence ID" value="QDU56515.1"/>
    <property type="molecule type" value="Genomic_DNA"/>
</dbReference>
<feature type="domain" description="Mandelate racemase/muconate lactonizing enzyme C-terminal" evidence="8">
    <location>
        <begin position="136"/>
        <end position="227"/>
    </location>
</feature>
<dbReference type="Pfam" id="PF02746">
    <property type="entry name" value="MR_MLE_N"/>
    <property type="match status" value="1"/>
</dbReference>
<dbReference type="SUPFAM" id="SSF51604">
    <property type="entry name" value="Enolase C-terminal domain-like"/>
    <property type="match status" value="1"/>
</dbReference>
<comment type="cofactor">
    <cofactor evidence="6 7">
        <name>Mg(2+)</name>
        <dbReference type="ChEBI" id="CHEBI:18420"/>
    </cofactor>
    <text evidence="6 7">Binds 1 Mg(2+) ion per subunit.</text>
</comment>
<keyword evidence="2 6" id="KW-0479">Metal-binding</keyword>
<dbReference type="InterPro" id="IPR034603">
    <property type="entry name" value="Dipeptide_epimerase"/>
</dbReference>
<dbReference type="GO" id="GO:0016855">
    <property type="term" value="F:racemase and epimerase activity, acting on amino acids and derivatives"/>
    <property type="evidence" value="ECO:0007669"/>
    <property type="project" value="UniProtKB-UniRule"/>
</dbReference>